<gene>
    <name evidence="1" type="ORF">LCGC14_2406360</name>
</gene>
<evidence type="ECO:0000313" key="1">
    <source>
        <dbReference type="EMBL" id="KKL25333.1"/>
    </source>
</evidence>
<dbReference type="AlphaFoldDB" id="A0A0F9EN93"/>
<sequence>MCIGSTNIGSELRSTGTLQPRSAVSFLGFNQTQSDKLFVASEKTTSTGSLATSGGSSQQNISGATTAKIRRGILSSQ</sequence>
<dbReference type="EMBL" id="LAZR01036253">
    <property type="protein sequence ID" value="KKL25333.1"/>
    <property type="molecule type" value="Genomic_DNA"/>
</dbReference>
<name>A0A0F9EN93_9ZZZZ</name>
<comment type="caution">
    <text evidence="1">The sequence shown here is derived from an EMBL/GenBank/DDBJ whole genome shotgun (WGS) entry which is preliminary data.</text>
</comment>
<proteinExistence type="predicted"/>
<protein>
    <submittedName>
        <fullName evidence="1">Uncharacterized protein</fullName>
    </submittedName>
</protein>
<accession>A0A0F9EN93</accession>
<reference evidence="1" key="1">
    <citation type="journal article" date="2015" name="Nature">
        <title>Complex archaea that bridge the gap between prokaryotes and eukaryotes.</title>
        <authorList>
            <person name="Spang A."/>
            <person name="Saw J.H."/>
            <person name="Jorgensen S.L."/>
            <person name="Zaremba-Niedzwiedzka K."/>
            <person name="Martijn J."/>
            <person name="Lind A.E."/>
            <person name="van Eijk R."/>
            <person name="Schleper C."/>
            <person name="Guy L."/>
            <person name="Ettema T.J."/>
        </authorList>
    </citation>
    <scope>NUCLEOTIDE SEQUENCE</scope>
</reference>
<organism evidence="1">
    <name type="scientific">marine sediment metagenome</name>
    <dbReference type="NCBI Taxonomy" id="412755"/>
    <lineage>
        <taxon>unclassified sequences</taxon>
        <taxon>metagenomes</taxon>
        <taxon>ecological metagenomes</taxon>
    </lineage>
</organism>